<dbReference type="PANTHER" id="PTHR30336:SF20">
    <property type="entry name" value="DUF218 DOMAIN-CONTAINING PROTEIN"/>
    <property type="match status" value="1"/>
</dbReference>
<evidence type="ECO:0000259" key="1">
    <source>
        <dbReference type="Pfam" id="PF02698"/>
    </source>
</evidence>
<dbReference type="GO" id="GO:0005886">
    <property type="term" value="C:plasma membrane"/>
    <property type="evidence" value="ECO:0007669"/>
    <property type="project" value="TreeGrafter"/>
</dbReference>
<evidence type="ECO:0000313" key="3">
    <source>
        <dbReference type="Proteomes" id="UP000189299"/>
    </source>
</evidence>
<dbReference type="InterPro" id="IPR003848">
    <property type="entry name" value="DUF218"/>
</dbReference>
<dbReference type="STRING" id="53346.A5802_001194"/>
<proteinExistence type="predicted"/>
<dbReference type="OrthoDB" id="2216870at2"/>
<dbReference type="InterPro" id="IPR014729">
    <property type="entry name" value="Rossmann-like_a/b/a_fold"/>
</dbReference>
<reference evidence="2 3" key="1">
    <citation type="submission" date="2016-12" db="EMBL/GenBank/DDBJ databases">
        <authorList>
            <person name="Song W.-J."/>
            <person name="Kurnit D.M."/>
        </authorList>
    </citation>
    <scope>NUCLEOTIDE SEQUENCE [LARGE SCALE GENOMIC DNA]</scope>
    <source>
        <strain evidence="2 3">CGB1038-1_S1</strain>
    </source>
</reference>
<name>A0A1V2UKH4_ENTMU</name>
<accession>A0A1V2UKH4</accession>
<dbReference type="Gene3D" id="1.10.3620.10">
    <property type="entry name" value="YdcF like domain"/>
    <property type="match status" value="1"/>
</dbReference>
<sequence>MTGEPSRIADWNCLLDFLADPDPQECSELKAPTLILAGNCLPFLVDEAAKAYLNQQVAQIVLVGGIGHATKYLYKNFEKQGFLFEQGLSESEICARYLLEKYRLPEQALLLETKSTNCGENASFSYNLLKAQGPLPERVLLMNDPTLQRRTKATFEKKWGNESIHFYNYVPILPQVTESTKGFNFSDQRLNDLWPSDYFQALVFGEMVRLKDDAQGYGPNGTGFIGHADIPDKVWSAYLRLLAMNEKVSLKR</sequence>
<dbReference type="PANTHER" id="PTHR30336">
    <property type="entry name" value="INNER MEMBRANE PROTEIN, PROBABLE PERMEASE"/>
    <property type="match status" value="1"/>
</dbReference>
<gene>
    <name evidence="2" type="ORF">BTN92_03575</name>
</gene>
<dbReference type="CDD" id="cd06259">
    <property type="entry name" value="YdcF-like"/>
    <property type="match status" value="1"/>
</dbReference>
<dbReference type="Pfam" id="PF02698">
    <property type="entry name" value="DUF218"/>
    <property type="match status" value="1"/>
</dbReference>
<evidence type="ECO:0000313" key="2">
    <source>
        <dbReference type="EMBL" id="ONN43930.1"/>
    </source>
</evidence>
<comment type="caution">
    <text evidence="2">The sequence shown here is derived from an EMBL/GenBank/DDBJ whole genome shotgun (WGS) entry which is preliminary data.</text>
</comment>
<organism evidence="2 3">
    <name type="scientific">Enterococcus mundtii</name>
    <dbReference type="NCBI Taxonomy" id="53346"/>
    <lineage>
        <taxon>Bacteria</taxon>
        <taxon>Bacillati</taxon>
        <taxon>Bacillota</taxon>
        <taxon>Bacilli</taxon>
        <taxon>Lactobacillales</taxon>
        <taxon>Enterococcaceae</taxon>
        <taxon>Enterococcus</taxon>
    </lineage>
</organism>
<feature type="domain" description="DUF218" evidence="1">
    <location>
        <begin position="45"/>
        <end position="163"/>
    </location>
</feature>
<dbReference type="AlphaFoldDB" id="A0A1V2UKH4"/>
<protein>
    <recommendedName>
        <fullName evidence="1">DUF218 domain-containing protein</fullName>
    </recommendedName>
</protein>
<dbReference type="RefSeq" id="WP_077151286.1">
    <property type="nucleotide sequence ID" value="NZ_CABMMO010000003.1"/>
</dbReference>
<dbReference type="Gene3D" id="3.40.50.620">
    <property type="entry name" value="HUPs"/>
    <property type="match status" value="1"/>
</dbReference>
<dbReference type="EMBL" id="MSTR01000003">
    <property type="protein sequence ID" value="ONN43930.1"/>
    <property type="molecule type" value="Genomic_DNA"/>
</dbReference>
<dbReference type="Proteomes" id="UP000189299">
    <property type="component" value="Unassembled WGS sequence"/>
</dbReference>
<dbReference type="InterPro" id="IPR051599">
    <property type="entry name" value="Cell_Envelope_Assoc"/>
</dbReference>